<gene>
    <name evidence="2" type="ORF">QN277_026177</name>
</gene>
<dbReference type="Proteomes" id="UP001293593">
    <property type="component" value="Unassembled WGS sequence"/>
</dbReference>
<sequence>MASLSSAIDSSIGASSLSPTNSLQTISNPFYLHPNENPSLILVSPILTGPNYNSWARAMRMLLLSKNKLGFINRSIPASKSTDSLFSIWERCNMMVLSWLTRSISSSIA</sequence>
<protein>
    <recommendedName>
        <fullName evidence="1">Retrotransposon Copia-like N-terminal domain-containing protein</fullName>
    </recommendedName>
</protein>
<feature type="domain" description="Retrotransposon Copia-like N-terminal" evidence="1">
    <location>
        <begin position="33"/>
        <end position="76"/>
    </location>
</feature>
<dbReference type="PANTHER" id="PTHR37610:SF55">
    <property type="entry name" value="RETROTRANSPOSON COPIA-LIKE N-TERMINAL DOMAIN-CONTAINING PROTEIN"/>
    <property type="match status" value="1"/>
</dbReference>
<keyword evidence="3" id="KW-1185">Reference proteome</keyword>
<dbReference type="InterPro" id="IPR029472">
    <property type="entry name" value="Copia-like_N"/>
</dbReference>
<dbReference type="Pfam" id="PF14244">
    <property type="entry name" value="Retrotran_gag_3"/>
    <property type="match status" value="1"/>
</dbReference>
<dbReference type="PANTHER" id="PTHR37610">
    <property type="entry name" value="CCHC-TYPE DOMAIN-CONTAINING PROTEIN"/>
    <property type="match status" value="1"/>
</dbReference>
<accession>A0AAE1JAR9</accession>
<evidence type="ECO:0000313" key="3">
    <source>
        <dbReference type="Proteomes" id="UP001293593"/>
    </source>
</evidence>
<evidence type="ECO:0000313" key="2">
    <source>
        <dbReference type="EMBL" id="KAK4265078.1"/>
    </source>
</evidence>
<comment type="caution">
    <text evidence="2">The sequence shown here is derived from an EMBL/GenBank/DDBJ whole genome shotgun (WGS) entry which is preliminary data.</text>
</comment>
<evidence type="ECO:0000259" key="1">
    <source>
        <dbReference type="Pfam" id="PF14244"/>
    </source>
</evidence>
<proteinExistence type="predicted"/>
<organism evidence="2 3">
    <name type="scientific">Acacia crassicarpa</name>
    <name type="common">northern wattle</name>
    <dbReference type="NCBI Taxonomy" id="499986"/>
    <lineage>
        <taxon>Eukaryota</taxon>
        <taxon>Viridiplantae</taxon>
        <taxon>Streptophyta</taxon>
        <taxon>Embryophyta</taxon>
        <taxon>Tracheophyta</taxon>
        <taxon>Spermatophyta</taxon>
        <taxon>Magnoliopsida</taxon>
        <taxon>eudicotyledons</taxon>
        <taxon>Gunneridae</taxon>
        <taxon>Pentapetalae</taxon>
        <taxon>rosids</taxon>
        <taxon>fabids</taxon>
        <taxon>Fabales</taxon>
        <taxon>Fabaceae</taxon>
        <taxon>Caesalpinioideae</taxon>
        <taxon>mimosoid clade</taxon>
        <taxon>Acacieae</taxon>
        <taxon>Acacia</taxon>
    </lineage>
</organism>
<reference evidence="2" key="1">
    <citation type="submission" date="2023-10" db="EMBL/GenBank/DDBJ databases">
        <title>Chromosome-level genome of the transformable northern wattle, Acacia crassicarpa.</title>
        <authorList>
            <person name="Massaro I."/>
            <person name="Sinha N.R."/>
            <person name="Poethig S."/>
            <person name="Leichty A.R."/>
        </authorList>
    </citation>
    <scope>NUCLEOTIDE SEQUENCE</scope>
    <source>
        <strain evidence="2">Acra3RX</strain>
        <tissue evidence="2">Leaf</tissue>
    </source>
</reference>
<name>A0AAE1JAR9_9FABA</name>
<dbReference type="EMBL" id="JAWXYG010000008">
    <property type="protein sequence ID" value="KAK4265078.1"/>
    <property type="molecule type" value="Genomic_DNA"/>
</dbReference>
<dbReference type="AlphaFoldDB" id="A0AAE1JAR9"/>